<evidence type="ECO:0000313" key="8">
    <source>
        <dbReference type="EMBL" id="CAE0469161.1"/>
    </source>
</evidence>
<organism evidence="8">
    <name type="scientific">Chaetoceros debilis</name>
    <dbReference type="NCBI Taxonomy" id="122233"/>
    <lineage>
        <taxon>Eukaryota</taxon>
        <taxon>Sar</taxon>
        <taxon>Stramenopiles</taxon>
        <taxon>Ochrophyta</taxon>
        <taxon>Bacillariophyta</taxon>
        <taxon>Coscinodiscophyceae</taxon>
        <taxon>Chaetocerotophycidae</taxon>
        <taxon>Chaetocerotales</taxon>
        <taxon>Chaetocerotaceae</taxon>
        <taxon>Chaetoceros</taxon>
    </lineage>
</organism>
<dbReference type="AlphaFoldDB" id="A0A7S3Q8B7"/>
<dbReference type="InterPro" id="IPR001164">
    <property type="entry name" value="ArfGAP_dom"/>
</dbReference>
<feature type="compositionally biased region" description="Low complexity" evidence="6">
    <location>
        <begin position="158"/>
        <end position="167"/>
    </location>
</feature>
<dbReference type="SUPFAM" id="SSF57863">
    <property type="entry name" value="ArfGap/RecO-like zinc finger"/>
    <property type="match status" value="1"/>
</dbReference>
<reference evidence="8" key="1">
    <citation type="submission" date="2021-01" db="EMBL/GenBank/DDBJ databases">
        <authorList>
            <person name="Corre E."/>
            <person name="Pelletier E."/>
            <person name="Niang G."/>
            <person name="Scheremetjew M."/>
            <person name="Finn R."/>
            <person name="Kale V."/>
            <person name="Holt S."/>
            <person name="Cochrane G."/>
            <person name="Meng A."/>
            <person name="Brown T."/>
            <person name="Cohen L."/>
        </authorList>
    </citation>
    <scope>NUCLEOTIDE SEQUENCE</scope>
    <source>
        <strain evidence="8">MM31A-1</strain>
    </source>
</reference>
<protein>
    <recommendedName>
        <fullName evidence="7">Arf-GAP domain-containing protein</fullName>
    </recommendedName>
</protein>
<dbReference type="PANTHER" id="PTHR46395">
    <property type="entry name" value="ADP-RIBOSYLATION FACTOR GTPASE-ACTIVATING PROTEIN 1"/>
    <property type="match status" value="1"/>
</dbReference>
<evidence type="ECO:0000256" key="4">
    <source>
        <dbReference type="ARBA" id="ARBA00022833"/>
    </source>
</evidence>
<keyword evidence="2" id="KW-0479">Metal-binding</keyword>
<dbReference type="InterPro" id="IPR038508">
    <property type="entry name" value="ArfGAP_dom_sf"/>
</dbReference>
<gene>
    <name evidence="8" type="ORF">CDEB00056_LOCUS14014</name>
</gene>
<dbReference type="Gene3D" id="1.10.220.150">
    <property type="entry name" value="Arf GTPase activating protein"/>
    <property type="match status" value="1"/>
</dbReference>
<feature type="compositionally biased region" description="Gly residues" evidence="6">
    <location>
        <begin position="146"/>
        <end position="157"/>
    </location>
</feature>
<evidence type="ECO:0000256" key="3">
    <source>
        <dbReference type="ARBA" id="ARBA00022771"/>
    </source>
</evidence>
<feature type="compositionally biased region" description="Low complexity" evidence="6">
    <location>
        <begin position="357"/>
        <end position="381"/>
    </location>
</feature>
<dbReference type="EMBL" id="HBIO01018259">
    <property type="protein sequence ID" value="CAE0469161.1"/>
    <property type="molecule type" value="Transcribed_RNA"/>
</dbReference>
<sequence length="454" mass="47037">MSQMNAADLKVVKAIPGNDKCCDCGMKHPQWASVSFGNVFCLECSGVHRSLGVHISFVRSIAMDAWTPTQMKIMRAGGNDKCNNYLKAKGINVSGGSSSIRQKYDTDAAALYKEVLKARADGKPEPTELVKKVKKPYVPLNQRGMSGMGSGGGGGGISAQASSPSAGASGGSNDPNGMEKLRGETDEQYIARQTRLREEARKRMAAKFGNGGMGGGGGGMGGKRVMGGVGSTPHPSQSGASFNMDSLSGTLSSGLGTAASGFSSAFSFAKDTVNSQSTKNVVNDVSSMGMGLWSSISSATKDVATSLNVDASGLGLGDDDDDGLSSLQQQMQRERSARSNGVQYSGFGSDRIGNSTNMNANMNMNEGSIRSASNQSSAPSSGNGRLGGNNDPNSVAPLDGESNEQYIARQTRIRDQAKAKLAAGTRAAVGPQAVPKKAAAKLKVDADDDFFANF</sequence>
<dbReference type="GO" id="GO:0030100">
    <property type="term" value="P:regulation of endocytosis"/>
    <property type="evidence" value="ECO:0007669"/>
    <property type="project" value="TreeGrafter"/>
</dbReference>
<keyword evidence="4" id="KW-0862">Zinc</keyword>
<evidence type="ECO:0000256" key="6">
    <source>
        <dbReference type="SAM" id="MobiDB-lite"/>
    </source>
</evidence>
<dbReference type="InterPro" id="IPR037278">
    <property type="entry name" value="ARFGAP/RecO"/>
</dbReference>
<accession>A0A7S3Q8B7</accession>
<keyword evidence="1" id="KW-0343">GTPase activation</keyword>
<dbReference type="GO" id="GO:0000139">
    <property type="term" value="C:Golgi membrane"/>
    <property type="evidence" value="ECO:0007669"/>
    <property type="project" value="TreeGrafter"/>
</dbReference>
<proteinExistence type="predicted"/>
<keyword evidence="3 5" id="KW-0863">Zinc-finger</keyword>
<evidence type="ECO:0000259" key="7">
    <source>
        <dbReference type="PROSITE" id="PS50115"/>
    </source>
</evidence>
<evidence type="ECO:0000256" key="2">
    <source>
        <dbReference type="ARBA" id="ARBA00022723"/>
    </source>
</evidence>
<dbReference type="Pfam" id="PF01412">
    <property type="entry name" value="ArfGap"/>
    <property type="match status" value="1"/>
</dbReference>
<feature type="region of interest" description="Disordered" evidence="6">
    <location>
        <begin position="314"/>
        <end position="400"/>
    </location>
</feature>
<name>A0A7S3Q8B7_9STRA</name>
<evidence type="ECO:0000256" key="5">
    <source>
        <dbReference type="PROSITE-ProRule" id="PRU00288"/>
    </source>
</evidence>
<feature type="domain" description="Arf-GAP" evidence="7">
    <location>
        <begin position="6"/>
        <end position="125"/>
    </location>
</feature>
<dbReference type="PROSITE" id="PS50115">
    <property type="entry name" value="ARFGAP"/>
    <property type="match status" value="1"/>
</dbReference>
<evidence type="ECO:0000256" key="1">
    <source>
        <dbReference type="ARBA" id="ARBA00022468"/>
    </source>
</evidence>
<dbReference type="PRINTS" id="PR00405">
    <property type="entry name" value="REVINTRACTNG"/>
</dbReference>
<dbReference type="SMART" id="SM00105">
    <property type="entry name" value="ArfGap"/>
    <property type="match status" value="1"/>
</dbReference>
<dbReference type="CDD" id="cd08830">
    <property type="entry name" value="ArfGap_ArfGap1"/>
    <property type="match status" value="1"/>
</dbReference>
<dbReference type="GO" id="GO:0008270">
    <property type="term" value="F:zinc ion binding"/>
    <property type="evidence" value="ECO:0007669"/>
    <property type="project" value="UniProtKB-KW"/>
</dbReference>
<dbReference type="PANTHER" id="PTHR46395:SF1">
    <property type="entry name" value="ADP-RIBOSYLATION FACTOR GTPASE-ACTIVATING PROTEIN 1"/>
    <property type="match status" value="1"/>
</dbReference>
<feature type="region of interest" description="Disordered" evidence="6">
    <location>
        <begin position="140"/>
        <end position="186"/>
    </location>
</feature>
<dbReference type="GO" id="GO:0005096">
    <property type="term" value="F:GTPase activator activity"/>
    <property type="evidence" value="ECO:0007669"/>
    <property type="project" value="UniProtKB-KW"/>
</dbReference>
<dbReference type="GO" id="GO:0032012">
    <property type="term" value="P:regulation of ARF protein signal transduction"/>
    <property type="evidence" value="ECO:0007669"/>
    <property type="project" value="TreeGrafter"/>
</dbReference>